<dbReference type="Proteomes" id="UP001497457">
    <property type="component" value="Chromosome 7b"/>
</dbReference>
<evidence type="ECO:0000313" key="2">
    <source>
        <dbReference type="EMBL" id="CAL5079984.1"/>
    </source>
</evidence>
<dbReference type="PANTHER" id="PTHR33074:SF97">
    <property type="entry name" value="DUF1618 DOMAIN-CONTAINING PROTEIN"/>
    <property type="match status" value="1"/>
</dbReference>
<accession>A0ABC9FQW8</accession>
<evidence type="ECO:0000259" key="1">
    <source>
        <dbReference type="Pfam" id="PF07762"/>
    </source>
</evidence>
<dbReference type="InterPro" id="IPR011676">
    <property type="entry name" value="DUF1618"/>
</dbReference>
<protein>
    <recommendedName>
        <fullName evidence="1">DUF1618 domain-containing protein</fullName>
    </recommendedName>
</protein>
<dbReference type="AlphaFoldDB" id="A0ABC9FQW8"/>
<dbReference type="EMBL" id="OZ075117">
    <property type="protein sequence ID" value="CAL5079984.1"/>
    <property type="molecule type" value="Genomic_DNA"/>
</dbReference>
<keyword evidence="3" id="KW-1185">Reference proteome</keyword>
<evidence type="ECO:0000313" key="3">
    <source>
        <dbReference type="Proteomes" id="UP001497457"/>
    </source>
</evidence>
<organism evidence="2 3">
    <name type="scientific">Urochloa decumbens</name>
    <dbReference type="NCBI Taxonomy" id="240449"/>
    <lineage>
        <taxon>Eukaryota</taxon>
        <taxon>Viridiplantae</taxon>
        <taxon>Streptophyta</taxon>
        <taxon>Embryophyta</taxon>
        <taxon>Tracheophyta</taxon>
        <taxon>Spermatophyta</taxon>
        <taxon>Magnoliopsida</taxon>
        <taxon>Liliopsida</taxon>
        <taxon>Poales</taxon>
        <taxon>Poaceae</taxon>
        <taxon>PACMAD clade</taxon>
        <taxon>Panicoideae</taxon>
        <taxon>Panicodae</taxon>
        <taxon>Paniceae</taxon>
        <taxon>Melinidinae</taxon>
        <taxon>Urochloa</taxon>
    </lineage>
</organism>
<feature type="domain" description="DUF1618" evidence="1">
    <location>
        <begin position="255"/>
        <end position="344"/>
    </location>
</feature>
<proteinExistence type="predicted"/>
<sequence>MVAGGGAALPKWVMLERFVFRRDDPASFRGDARTTAASTTSFGAPFRVSFLLADPPTPYRLYLSLPDGPSHDHACCHLVAAHRGLPPSAPPSAHDHACCHLVAAHRGLLLLRLDYLIDESKPFGLGVHDYFIYLADPPSHLPPLLRRLPHCTEHNSFFEMQVTRAFSPLAIGLLCRGEGEFAVAHLAVVRCHVSDVTSEMQAELCVLRSSSVSCGDDDAKWETKILPIQHRDDEYLDFLYWAVNAVVPFENSLCWVDYSRGILFCDGIFGEDNPKVTYIRFPQDSFVQVDHSRARKGLYRSLCVAEGGRQLVFVDIACHDGTGSGPMTPGTGFTMTFRTLKVMTEDVGNGRSMQWEWIVLGCPSFCHLCTMDLPSSSLRLQQTMEEEDDCTLIRYLIAEDKPNYELLDDDDEEMDTMVAVMDASHGCRELPPPLNT</sequence>
<dbReference type="PANTHER" id="PTHR33074">
    <property type="entry name" value="EXPRESSED PROTEIN-RELATED"/>
    <property type="match status" value="1"/>
</dbReference>
<reference evidence="2" key="1">
    <citation type="submission" date="2024-10" db="EMBL/GenBank/DDBJ databases">
        <authorList>
            <person name="Ryan C."/>
        </authorList>
    </citation>
    <scope>NUCLEOTIDE SEQUENCE [LARGE SCALE GENOMIC DNA]</scope>
</reference>
<gene>
    <name evidence="2" type="ORF">URODEC1_LOCUS107887</name>
</gene>
<dbReference type="Pfam" id="PF07762">
    <property type="entry name" value="DUF1618"/>
    <property type="match status" value="1"/>
</dbReference>
<name>A0ABC9FQW8_9POAL</name>